<reference evidence="4" key="1">
    <citation type="submission" date="2021-11" db="EMBL/GenBank/DDBJ databases">
        <authorList>
            <person name="Herlambang A."/>
            <person name="Guo Y."/>
            <person name="Takashima Y."/>
            <person name="Nishizawa T."/>
        </authorList>
    </citation>
    <scope>NUCLEOTIDE SEQUENCE</scope>
    <source>
        <strain evidence="4">E1425</strain>
    </source>
</reference>
<name>A0A9P3H0Z9_9FUNG</name>
<sequence>MFSWKKQNPPSQQRQQQQQQQNPTGDYSDLIAQGLRLATEDMDESAGGDEYMAEDGDDDLGDIDLDDPDLLAELQGLTGEASISPPKKPMEQPAVKKVAEPTPAVVAPTPAVAAPKPASTPPQPKKIASPVPPTAAAPSSALAGLGLDLQDVLRDEEDDEDVELTEDDWKDPQFLAQLQSLGGVPDHHEQDTKNVPMETPKPAPARAPAPAPQLTQPPAHSIHESPVSTPISTPISEHHQEQPPKLASASSSMIAIPPQDNDDEMEDSTSTNEAMDFKPTTPPEPKPLKRLEEIPKTNHKDLLGLLKTRDVQYKKAALDAKKSGDMALAAERVKTFKSIQTWIRLVEAGGFLDLELYPVPDAPPAIDTTESIPVDPVALESPSVSTVVPASEKRRQSPYSPAIASPAPEPTTQVSNSIAEASAEDMRSGAVVRSAFGGGIEFRPMAIDDDFQIVSNSDDDTFDMLQSQLESQIKMCTETCKYYYQAGDKQTALGFHKLNNIFKRDLLSLQSHRNHKMRAPAFHFQDVRFELEVGFNQDIGLNDLSLEIVRAWDLSHREIQPSDIDAYVVWDLGWPTENMAGAGSGKGTTSTVRRTPRPDFNYSKSLRIERTRAFHKFVERRKATFEVWHYRGLLWKDYQLGKAQVPLLALMHHSEIHEIIPLMDPSTRKATGGKIEVKIRLQRPLLKPEIVVKEEKWLVIDEFNSGGLGFPSPVASTPPSRQAASPALGRSGAPAPKATAKAPAFVPRAPVASTPAAPKGVTAASRATGNAAPSPVQAATANKPLTPKPAASSPAPAVASLPQATQPSARPATTAPAAEPEESESEKALNEVNSVELLVSNNVLENEIQLTQKLIHDARAVGNSELEEEHQDRLTQLEIKMKLLVLQVQTGQLTMDAYCKAVYARIEKDKQLAIACKRLNLLPEAMRALGRSKIMTLEMKEVEEAMAAQGEEDEEE</sequence>
<dbReference type="Gene3D" id="2.60.40.150">
    <property type="entry name" value="C2 domain"/>
    <property type="match status" value="1"/>
</dbReference>
<feature type="compositionally biased region" description="Low complexity" evidence="2">
    <location>
        <begin position="136"/>
        <end position="150"/>
    </location>
</feature>
<comment type="similarity">
    <text evidence="1">Belongs to the CC2D1 family.</text>
</comment>
<comment type="caution">
    <text evidence="4">The sequence shown here is derived from an EMBL/GenBank/DDBJ whole genome shotgun (WGS) entry which is preliminary data.</text>
</comment>
<dbReference type="Pfam" id="PF00168">
    <property type="entry name" value="C2"/>
    <property type="match status" value="1"/>
</dbReference>
<feature type="compositionally biased region" description="Polar residues" evidence="2">
    <location>
        <begin position="714"/>
        <end position="723"/>
    </location>
</feature>
<feature type="compositionally biased region" description="Low complexity" evidence="2">
    <location>
        <begin position="93"/>
        <end position="117"/>
    </location>
</feature>
<dbReference type="EMBL" id="BQFW01000001">
    <property type="protein sequence ID" value="GJJ67693.1"/>
    <property type="molecule type" value="Genomic_DNA"/>
</dbReference>
<evidence type="ECO:0000259" key="3">
    <source>
        <dbReference type="PROSITE" id="PS50004"/>
    </source>
</evidence>
<feature type="compositionally biased region" description="Low complexity" evidence="2">
    <location>
        <begin position="733"/>
        <end position="744"/>
    </location>
</feature>
<dbReference type="AlphaFoldDB" id="A0A9P3H0Z9"/>
<dbReference type="SMART" id="SM00685">
    <property type="entry name" value="DM14"/>
    <property type="match status" value="1"/>
</dbReference>
<feature type="compositionally biased region" description="Low complexity" evidence="2">
    <location>
        <begin position="212"/>
        <end position="235"/>
    </location>
</feature>
<feature type="compositionally biased region" description="Acidic residues" evidence="2">
    <location>
        <begin position="40"/>
        <end position="70"/>
    </location>
</feature>
<evidence type="ECO:0000313" key="5">
    <source>
        <dbReference type="Proteomes" id="UP000827284"/>
    </source>
</evidence>
<dbReference type="InterPro" id="IPR035892">
    <property type="entry name" value="C2_domain_sf"/>
</dbReference>
<dbReference type="InterPro" id="IPR000008">
    <property type="entry name" value="C2_dom"/>
</dbReference>
<dbReference type="PANTHER" id="PTHR13076:SF9">
    <property type="entry name" value="COILED-COIL AND C2 DOMAIN-CONTAINING PROTEIN 1-LIKE"/>
    <property type="match status" value="1"/>
</dbReference>
<evidence type="ECO:0000256" key="2">
    <source>
        <dbReference type="SAM" id="MobiDB-lite"/>
    </source>
</evidence>
<evidence type="ECO:0000256" key="1">
    <source>
        <dbReference type="ARBA" id="ARBA00010672"/>
    </source>
</evidence>
<feature type="compositionally biased region" description="Pro residues" evidence="2">
    <location>
        <begin position="118"/>
        <end position="135"/>
    </location>
</feature>
<accession>A0A9P3H0Z9</accession>
<feature type="region of interest" description="Disordered" evidence="2">
    <location>
        <begin position="383"/>
        <end position="412"/>
    </location>
</feature>
<proteinExistence type="inferred from homology"/>
<dbReference type="InterPro" id="IPR006608">
    <property type="entry name" value="CC2D1A/B_DM14"/>
</dbReference>
<feature type="region of interest" description="Disordered" evidence="2">
    <location>
        <begin position="1"/>
        <end position="292"/>
    </location>
</feature>
<feature type="compositionally biased region" description="Polar residues" evidence="2">
    <location>
        <begin position="1"/>
        <end position="11"/>
    </location>
</feature>
<evidence type="ECO:0000313" key="4">
    <source>
        <dbReference type="EMBL" id="GJJ67693.1"/>
    </source>
</evidence>
<protein>
    <submittedName>
        <fullName evidence="4">Coiled-coil and C2 domain-containing protein 1</fullName>
    </submittedName>
</protein>
<dbReference type="Proteomes" id="UP000827284">
    <property type="component" value="Unassembled WGS sequence"/>
</dbReference>
<dbReference type="OrthoDB" id="19996at2759"/>
<feature type="compositionally biased region" description="Pro residues" evidence="2">
    <location>
        <begin position="199"/>
        <end position="211"/>
    </location>
</feature>
<organism evidence="4 5">
    <name type="scientific">Entomortierella parvispora</name>
    <dbReference type="NCBI Taxonomy" id="205924"/>
    <lineage>
        <taxon>Eukaryota</taxon>
        <taxon>Fungi</taxon>
        <taxon>Fungi incertae sedis</taxon>
        <taxon>Mucoromycota</taxon>
        <taxon>Mortierellomycotina</taxon>
        <taxon>Mortierellomycetes</taxon>
        <taxon>Mortierellales</taxon>
        <taxon>Mortierellaceae</taxon>
        <taxon>Entomortierella</taxon>
    </lineage>
</organism>
<dbReference type="PANTHER" id="PTHR13076">
    <property type="entry name" value="COILED-COIL AND C2 DOMAIN-CONTAINING PROTEIN 1-LIKE"/>
    <property type="match status" value="1"/>
</dbReference>
<dbReference type="GO" id="GO:0001227">
    <property type="term" value="F:DNA-binding transcription repressor activity, RNA polymerase II-specific"/>
    <property type="evidence" value="ECO:0007669"/>
    <property type="project" value="InterPro"/>
</dbReference>
<reference evidence="4" key="2">
    <citation type="journal article" date="2022" name="Microbiol. Resour. Announc.">
        <title>Whole-Genome Sequence of Entomortierella parvispora E1425, a Mucoromycotan Fungus Associated with Burkholderiaceae-Related Endosymbiotic Bacteria.</title>
        <authorList>
            <person name="Herlambang A."/>
            <person name="Guo Y."/>
            <person name="Takashima Y."/>
            <person name="Narisawa K."/>
            <person name="Ohta H."/>
            <person name="Nishizawa T."/>
        </authorList>
    </citation>
    <scope>NUCLEOTIDE SEQUENCE</scope>
    <source>
        <strain evidence="4">E1425</strain>
    </source>
</reference>
<feature type="compositionally biased region" description="Low complexity" evidence="2">
    <location>
        <begin position="397"/>
        <end position="406"/>
    </location>
</feature>
<dbReference type="InterPro" id="IPR039725">
    <property type="entry name" value="CC2D1A/B"/>
</dbReference>
<dbReference type="SUPFAM" id="SSF49562">
    <property type="entry name" value="C2 domain (Calcium/lipid-binding domain, CaLB)"/>
    <property type="match status" value="1"/>
</dbReference>
<feature type="compositionally biased region" description="Acidic residues" evidence="2">
    <location>
        <begin position="154"/>
        <end position="169"/>
    </location>
</feature>
<gene>
    <name evidence="4" type="ORF">EMPS_00039</name>
</gene>
<feature type="compositionally biased region" description="Low complexity" evidence="2">
    <location>
        <begin position="12"/>
        <end position="21"/>
    </location>
</feature>
<dbReference type="PROSITE" id="PS50004">
    <property type="entry name" value="C2"/>
    <property type="match status" value="1"/>
</dbReference>
<keyword evidence="5" id="KW-1185">Reference proteome</keyword>
<feature type="region of interest" description="Disordered" evidence="2">
    <location>
        <begin position="711"/>
        <end position="829"/>
    </location>
</feature>
<feature type="compositionally biased region" description="Low complexity" evidence="2">
    <location>
        <begin position="784"/>
        <end position="818"/>
    </location>
</feature>
<feature type="domain" description="C2" evidence="3">
    <location>
        <begin position="525"/>
        <end position="660"/>
    </location>
</feature>